<reference evidence="7 8" key="1">
    <citation type="journal article" date="2018" name="Evol. Lett.">
        <title>Horizontal gene cluster transfer increased hallucinogenic mushroom diversity.</title>
        <authorList>
            <person name="Reynolds H.T."/>
            <person name="Vijayakumar V."/>
            <person name="Gluck-Thaler E."/>
            <person name="Korotkin H.B."/>
            <person name="Matheny P.B."/>
            <person name="Slot J.C."/>
        </authorList>
    </citation>
    <scope>NUCLEOTIDE SEQUENCE [LARGE SCALE GENOMIC DNA]</scope>
    <source>
        <strain evidence="7 8">SRW20</strain>
    </source>
</reference>
<dbReference type="Gene3D" id="3.40.50.300">
    <property type="entry name" value="P-loop containing nucleotide triphosphate hydrolases"/>
    <property type="match status" value="2"/>
</dbReference>
<dbReference type="EMBL" id="NHYE01001321">
    <property type="protein sequence ID" value="PPQ96814.1"/>
    <property type="molecule type" value="Genomic_DNA"/>
</dbReference>
<evidence type="ECO:0000256" key="1">
    <source>
        <dbReference type="ARBA" id="ARBA00022741"/>
    </source>
</evidence>
<dbReference type="Proteomes" id="UP000284706">
    <property type="component" value="Unassembled WGS sequence"/>
</dbReference>
<evidence type="ECO:0000313" key="8">
    <source>
        <dbReference type="Proteomes" id="UP000284706"/>
    </source>
</evidence>
<dbReference type="InParanoid" id="A0A409Y195"/>
<dbReference type="AlphaFoldDB" id="A0A409Y195"/>
<dbReference type="FunFam" id="3.40.50.300:FF:000720">
    <property type="entry name" value="Guanine nucleotide-binding protein G(k) subunit alpha"/>
    <property type="match status" value="1"/>
</dbReference>
<dbReference type="GO" id="GO:0007188">
    <property type="term" value="P:adenylate cyclase-modulating G protein-coupled receptor signaling pathway"/>
    <property type="evidence" value="ECO:0007669"/>
    <property type="project" value="TreeGrafter"/>
</dbReference>
<evidence type="ECO:0000313" key="7">
    <source>
        <dbReference type="EMBL" id="PPQ96814.1"/>
    </source>
</evidence>
<feature type="non-terminal residue" evidence="7">
    <location>
        <position position="1"/>
    </location>
</feature>
<keyword evidence="1 4" id="KW-0547">Nucleotide-binding</keyword>
<feature type="region of interest" description="Disordered" evidence="6">
    <location>
        <begin position="76"/>
        <end position="95"/>
    </location>
</feature>
<comment type="caution">
    <text evidence="7">The sequence shown here is derived from an EMBL/GenBank/DDBJ whole genome shotgun (WGS) entry which is preliminary data.</text>
</comment>
<dbReference type="GO" id="GO:0046872">
    <property type="term" value="F:metal ion binding"/>
    <property type="evidence" value="ECO:0007669"/>
    <property type="project" value="UniProtKB-KW"/>
</dbReference>
<feature type="binding site" evidence="4">
    <location>
        <begin position="346"/>
        <end position="352"/>
    </location>
    <ligand>
        <name>GTP</name>
        <dbReference type="ChEBI" id="CHEBI:37565"/>
    </ligand>
</feature>
<keyword evidence="5" id="KW-0479">Metal-binding</keyword>
<dbReference type="GO" id="GO:0005834">
    <property type="term" value="C:heterotrimeric G-protein complex"/>
    <property type="evidence" value="ECO:0007669"/>
    <property type="project" value="TreeGrafter"/>
</dbReference>
<dbReference type="PRINTS" id="PR00318">
    <property type="entry name" value="GPROTEINA"/>
</dbReference>
<keyword evidence="2 4" id="KW-0342">GTP-binding</keyword>
<dbReference type="SUPFAM" id="SSF52540">
    <property type="entry name" value="P-loop containing nucleoside triphosphate hydrolases"/>
    <property type="match status" value="1"/>
</dbReference>
<feature type="compositionally biased region" description="Basic and acidic residues" evidence="6">
    <location>
        <begin position="45"/>
        <end position="55"/>
    </location>
</feature>
<protein>
    <recommendedName>
        <fullName evidence="9">G-alpha-domain-containing protein</fullName>
    </recommendedName>
</protein>
<sequence length="553" mass="62247">GDASALSESVGPFEDTRKLSIPLPATNPPLLLVMPKLSALRRRSLRDDPERDDPLARAIAPPENETPGEYSARLAAEEEAQKRSDAIDEEINRQRLENKRAPKSIRVLLLGQSESGKSTTLKNFQLINSTKAFRHERASWRAVIQLNIVRSIRLILDIVSEAHATTAGNITPIRTSQRHLTDSIDLFPPQTRPAVTSELLKLRMRLLPLQQVEEVLLRKMTPAGSAEFEATHLSPMTNVPYRARQGKFKEIAINSTAQWKGAFGRLIATARASLDSAADIDFEDPKDPGVILNACAEDIAKLWNDPIVRALLKAQNIRLESMSGFFLDSITRVTALRYVPTDDDILRARLKTLGVSEHRFTLKSAGEHFIVYHWPYPRMFSQEVWSAKTGGYMTLGAHALCEVAAWAPYFDDMDAIIFLAPLSGFDEVLAEDPSINKLEDSILLWKHVVSNPLLKDTQIILFLNKIDLFKAKLEAGIQFSEFVVSYGTRPNEYEPTSNYIRKKFGMLLKQHSPVPRIYYSHLTSMTDSKSTHQILMNVKDMVIREMLHKSSLV</sequence>
<dbReference type="InterPro" id="IPR001019">
    <property type="entry name" value="Gprotein_alpha_su"/>
</dbReference>
<evidence type="ECO:0000256" key="4">
    <source>
        <dbReference type="PIRSR" id="PIRSR601019-1"/>
    </source>
</evidence>
<dbReference type="InterPro" id="IPR011025">
    <property type="entry name" value="GproteinA_insert"/>
</dbReference>
<dbReference type="InterPro" id="IPR027417">
    <property type="entry name" value="P-loop_NTPase"/>
</dbReference>
<dbReference type="GO" id="GO:0001664">
    <property type="term" value="F:G protein-coupled receptor binding"/>
    <property type="evidence" value="ECO:0007669"/>
    <property type="project" value="TreeGrafter"/>
</dbReference>
<evidence type="ECO:0000256" key="2">
    <source>
        <dbReference type="ARBA" id="ARBA00023134"/>
    </source>
</evidence>
<dbReference type="GO" id="GO:0003924">
    <property type="term" value="F:GTPase activity"/>
    <property type="evidence" value="ECO:0007669"/>
    <property type="project" value="InterPro"/>
</dbReference>
<keyword evidence="3" id="KW-0807">Transducer</keyword>
<organism evidence="7 8">
    <name type="scientific">Gymnopilus dilepis</name>
    <dbReference type="NCBI Taxonomy" id="231916"/>
    <lineage>
        <taxon>Eukaryota</taxon>
        <taxon>Fungi</taxon>
        <taxon>Dikarya</taxon>
        <taxon>Basidiomycota</taxon>
        <taxon>Agaricomycotina</taxon>
        <taxon>Agaricomycetes</taxon>
        <taxon>Agaricomycetidae</taxon>
        <taxon>Agaricales</taxon>
        <taxon>Agaricineae</taxon>
        <taxon>Hymenogastraceae</taxon>
        <taxon>Gymnopilus</taxon>
    </lineage>
</organism>
<accession>A0A409Y195</accession>
<keyword evidence="8" id="KW-1185">Reference proteome</keyword>
<dbReference type="STRING" id="231916.A0A409Y195"/>
<keyword evidence="5" id="KW-0460">Magnesium</keyword>
<dbReference type="Pfam" id="PF00503">
    <property type="entry name" value="G-alpha"/>
    <property type="match status" value="1"/>
</dbReference>
<proteinExistence type="predicted"/>
<gene>
    <name evidence="7" type="ORF">CVT26_006215</name>
</gene>
<feature type="region of interest" description="Disordered" evidence="6">
    <location>
        <begin position="43"/>
        <end position="70"/>
    </location>
</feature>
<dbReference type="SUPFAM" id="SSF47895">
    <property type="entry name" value="Transducin (alpha subunit), insertion domain"/>
    <property type="match status" value="1"/>
</dbReference>
<feature type="region of interest" description="Disordered" evidence="6">
    <location>
        <begin position="1"/>
        <end position="27"/>
    </location>
</feature>
<evidence type="ECO:0000256" key="5">
    <source>
        <dbReference type="PIRSR" id="PIRSR601019-2"/>
    </source>
</evidence>
<evidence type="ECO:0000256" key="6">
    <source>
        <dbReference type="SAM" id="MobiDB-lite"/>
    </source>
</evidence>
<evidence type="ECO:0000256" key="3">
    <source>
        <dbReference type="ARBA" id="ARBA00023224"/>
    </source>
</evidence>
<name>A0A409Y195_9AGAR</name>
<dbReference type="GO" id="GO:0031683">
    <property type="term" value="F:G-protein beta/gamma-subunit complex binding"/>
    <property type="evidence" value="ECO:0007669"/>
    <property type="project" value="InterPro"/>
</dbReference>
<dbReference type="GO" id="GO:0005525">
    <property type="term" value="F:GTP binding"/>
    <property type="evidence" value="ECO:0007669"/>
    <property type="project" value="UniProtKB-KW"/>
</dbReference>
<feature type="binding site" evidence="5">
    <location>
        <position position="352"/>
    </location>
    <ligand>
        <name>Mg(2+)</name>
        <dbReference type="ChEBI" id="CHEBI:18420"/>
    </ligand>
</feature>
<dbReference type="PANTHER" id="PTHR10218:SF360">
    <property type="entry name" value="GUANINE NUCLEOTIDE-BINDING PROTEIN SUBUNIT ALPHA HOMOLOG"/>
    <property type="match status" value="1"/>
</dbReference>
<dbReference type="GO" id="GO:0005737">
    <property type="term" value="C:cytoplasm"/>
    <property type="evidence" value="ECO:0007669"/>
    <property type="project" value="TreeGrafter"/>
</dbReference>
<feature type="binding site" evidence="4">
    <location>
        <begin position="464"/>
        <end position="467"/>
    </location>
    <ligand>
        <name>GTP</name>
        <dbReference type="ChEBI" id="CHEBI:37565"/>
    </ligand>
</feature>
<dbReference type="PANTHER" id="PTHR10218">
    <property type="entry name" value="GTP-BINDING PROTEIN ALPHA SUBUNIT"/>
    <property type="match status" value="1"/>
</dbReference>
<dbReference type="SMART" id="SM00275">
    <property type="entry name" value="G_alpha"/>
    <property type="match status" value="1"/>
</dbReference>
<evidence type="ECO:0008006" key="9">
    <source>
        <dbReference type="Google" id="ProtNLM"/>
    </source>
</evidence>
<dbReference type="PROSITE" id="PS51882">
    <property type="entry name" value="G_ALPHA"/>
    <property type="match status" value="1"/>
</dbReference>
<dbReference type="OrthoDB" id="5817230at2759"/>